<proteinExistence type="predicted"/>
<keyword evidence="1" id="KW-0805">Transcription regulation</keyword>
<keyword evidence="3" id="KW-0804">Transcription</keyword>
<evidence type="ECO:0000256" key="1">
    <source>
        <dbReference type="ARBA" id="ARBA00023015"/>
    </source>
</evidence>
<dbReference type="Proteomes" id="UP001498469">
    <property type="component" value="Unassembled WGS sequence"/>
</dbReference>
<dbReference type="PANTHER" id="PTHR43133:SF60">
    <property type="entry name" value="RNA POLYMERASE SIGMA FACTOR SIGV"/>
    <property type="match status" value="1"/>
</dbReference>
<comment type="caution">
    <text evidence="6">The sequence shown here is derived from an EMBL/GenBank/DDBJ whole genome shotgun (WGS) entry which is preliminary data.</text>
</comment>
<keyword evidence="2" id="KW-0731">Sigma factor</keyword>
<evidence type="ECO:0000313" key="6">
    <source>
        <dbReference type="EMBL" id="MEF2111656.1"/>
    </source>
</evidence>
<dbReference type="PANTHER" id="PTHR43133">
    <property type="entry name" value="RNA POLYMERASE ECF-TYPE SIGMA FACTO"/>
    <property type="match status" value="1"/>
</dbReference>
<feature type="domain" description="RNA polymerase sigma factor 70 region 4 type 2" evidence="5">
    <location>
        <begin position="115"/>
        <end position="160"/>
    </location>
</feature>
<dbReference type="Pfam" id="PF04542">
    <property type="entry name" value="Sigma70_r2"/>
    <property type="match status" value="1"/>
</dbReference>
<dbReference type="InterPro" id="IPR013249">
    <property type="entry name" value="RNA_pol_sigma70_r4_t2"/>
</dbReference>
<dbReference type="NCBIfam" id="TIGR02937">
    <property type="entry name" value="sigma70-ECF"/>
    <property type="match status" value="1"/>
</dbReference>
<name>A0ABU7UJS0_9CLOT</name>
<dbReference type="CDD" id="cd06171">
    <property type="entry name" value="Sigma70_r4"/>
    <property type="match status" value="1"/>
</dbReference>
<sequence>MDNINLIEKAKSGNISALNTLLSANYPILQGYVIKMTGNIDIAQDIVQETMLKAVIHIKKFIPNAKFSTWLITIATNLYRDLLRKTKNLELISETIETNEISPERSVIFNIEYNAVKEILLKLPYEKRAVFILKHYYGYKYEEIAVILKCPIGTVRSRLHNCIKYIILELDRKGIM</sequence>
<dbReference type="NCBIfam" id="NF007216">
    <property type="entry name" value="PRK09638.1"/>
    <property type="match status" value="1"/>
</dbReference>
<feature type="domain" description="RNA polymerase sigma-70 region 2" evidence="4">
    <location>
        <begin position="22"/>
        <end position="87"/>
    </location>
</feature>
<dbReference type="Pfam" id="PF08281">
    <property type="entry name" value="Sigma70_r4_2"/>
    <property type="match status" value="1"/>
</dbReference>
<evidence type="ECO:0000259" key="4">
    <source>
        <dbReference type="Pfam" id="PF04542"/>
    </source>
</evidence>
<dbReference type="InterPro" id="IPR014284">
    <property type="entry name" value="RNA_pol_sigma-70_dom"/>
</dbReference>
<gene>
    <name evidence="6" type="primary">sigY</name>
    <name evidence="6" type="ORF">SJI18_04955</name>
</gene>
<dbReference type="RefSeq" id="WP_216246800.1">
    <property type="nucleotide sequence ID" value="NZ_JAZHFS010000003.1"/>
</dbReference>
<dbReference type="InterPro" id="IPR007627">
    <property type="entry name" value="RNA_pol_sigma70_r2"/>
</dbReference>
<organism evidence="6 7">
    <name type="scientific">Clostridium frigoriphilum</name>
    <dbReference type="NCBI Taxonomy" id="443253"/>
    <lineage>
        <taxon>Bacteria</taxon>
        <taxon>Bacillati</taxon>
        <taxon>Bacillota</taxon>
        <taxon>Clostridia</taxon>
        <taxon>Eubacteriales</taxon>
        <taxon>Clostridiaceae</taxon>
        <taxon>Clostridium</taxon>
    </lineage>
</organism>
<accession>A0ABU7UJS0</accession>
<dbReference type="InterPro" id="IPR039425">
    <property type="entry name" value="RNA_pol_sigma-70-like"/>
</dbReference>
<evidence type="ECO:0000256" key="3">
    <source>
        <dbReference type="ARBA" id="ARBA00023163"/>
    </source>
</evidence>
<reference evidence="6 7" key="1">
    <citation type="submission" date="2023-11" db="EMBL/GenBank/DDBJ databases">
        <title>Draft genome sequence of a psychrophilic Clostridium strain from permafrost water brine.</title>
        <authorList>
            <person name="Shcherbakova V.A."/>
            <person name="Trubitsyn V.E."/>
            <person name="Zakharyuk A.G."/>
        </authorList>
    </citation>
    <scope>NUCLEOTIDE SEQUENCE [LARGE SCALE GENOMIC DNA]</scope>
    <source>
        <strain evidence="6 7">14F</strain>
    </source>
</reference>
<evidence type="ECO:0000313" key="7">
    <source>
        <dbReference type="Proteomes" id="UP001498469"/>
    </source>
</evidence>
<evidence type="ECO:0000256" key="2">
    <source>
        <dbReference type="ARBA" id="ARBA00023082"/>
    </source>
</evidence>
<dbReference type="EMBL" id="JAZHFS010000003">
    <property type="protein sequence ID" value="MEF2111656.1"/>
    <property type="molecule type" value="Genomic_DNA"/>
</dbReference>
<evidence type="ECO:0000259" key="5">
    <source>
        <dbReference type="Pfam" id="PF08281"/>
    </source>
</evidence>
<protein>
    <submittedName>
        <fullName evidence="6">RNA polymerase sigma factor SigY</fullName>
    </submittedName>
</protein>
<keyword evidence="7" id="KW-1185">Reference proteome</keyword>